<dbReference type="EMBL" id="CAKAEH010000879">
    <property type="protein sequence ID" value="CAG9532176.1"/>
    <property type="molecule type" value="Genomic_DNA"/>
</dbReference>
<organism evidence="1 2">
    <name type="scientific">Cercopithifilaria johnstoni</name>
    <dbReference type="NCBI Taxonomy" id="2874296"/>
    <lineage>
        <taxon>Eukaryota</taxon>
        <taxon>Metazoa</taxon>
        <taxon>Ecdysozoa</taxon>
        <taxon>Nematoda</taxon>
        <taxon>Chromadorea</taxon>
        <taxon>Rhabditida</taxon>
        <taxon>Spirurina</taxon>
        <taxon>Spiruromorpha</taxon>
        <taxon>Filarioidea</taxon>
        <taxon>Onchocercidae</taxon>
        <taxon>Cercopithifilaria</taxon>
    </lineage>
</organism>
<comment type="caution">
    <text evidence="1">The sequence shown here is derived from an EMBL/GenBank/DDBJ whole genome shotgun (WGS) entry which is preliminary data.</text>
</comment>
<dbReference type="Gene3D" id="3.40.50.300">
    <property type="entry name" value="P-loop containing nucleotide triphosphate hydrolases"/>
    <property type="match status" value="1"/>
</dbReference>
<reference evidence="1" key="1">
    <citation type="submission" date="2021-09" db="EMBL/GenBank/DDBJ databases">
        <authorList>
            <consortium name="Pathogen Informatics"/>
        </authorList>
    </citation>
    <scope>NUCLEOTIDE SEQUENCE</scope>
</reference>
<dbReference type="InterPro" id="IPR027417">
    <property type="entry name" value="P-loop_NTPase"/>
</dbReference>
<keyword evidence="2" id="KW-1185">Reference proteome</keyword>
<name>A0A8J2PY48_9BILA</name>
<evidence type="ECO:0000313" key="2">
    <source>
        <dbReference type="Proteomes" id="UP000746747"/>
    </source>
</evidence>
<dbReference type="AlphaFoldDB" id="A0A8J2PY48"/>
<protein>
    <submittedName>
        <fullName evidence="1">Uncharacterized protein</fullName>
    </submittedName>
</protein>
<proteinExistence type="predicted"/>
<dbReference type="SUPFAM" id="SSF52540">
    <property type="entry name" value="P-loop containing nucleoside triphosphate hydrolases"/>
    <property type="match status" value="1"/>
</dbReference>
<evidence type="ECO:0000313" key="1">
    <source>
        <dbReference type="EMBL" id="CAG9532176.1"/>
    </source>
</evidence>
<gene>
    <name evidence="1" type="ORF">CJOHNSTONI_LOCUS2510</name>
</gene>
<accession>A0A8J2PY48</accession>
<sequence length="221" mass="25281">MKKSVQAFNFCQNINLSSGIIQFINPPLWSESSLLFGGRKGRYLPLKINNVNGLEEIPYRVVMLGDYDSGISLLRSEMIQLKSFKDIPFSDDAECCTTIMRDGHEMQMWLFVDLHSFELFCKQCTESIDCCIACYSIAITKTYQHVVEKWIPEFVNKFPGKPIILCALNDREICTCGGGIDETMFKHDFNFCNSRLTQIDVSIFNKVVVNMIPSYYNLTSV</sequence>
<dbReference type="OrthoDB" id="5820602at2759"/>
<dbReference type="Proteomes" id="UP000746747">
    <property type="component" value="Unassembled WGS sequence"/>
</dbReference>